<evidence type="ECO:0000256" key="4">
    <source>
        <dbReference type="ARBA" id="ARBA00022737"/>
    </source>
</evidence>
<evidence type="ECO:0000256" key="1">
    <source>
        <dbReference type="ARBA" id="ARBA00004123"/>
    </source>
</evidence>
<dbReference type="GO" id="GO:0071004">
    <property type="term" value="C:U2-type prespliceosome"/>
    <property type="evidence" value="ECO:0007669"/>
    <property type="project" value="TreeGrafter"/>
</dbReference>
<dbReference type="EMBL" id="JANBOI010001362">
    <property type="protein sequence ID" value="KAJ1726804.1"/>
    <property type="molecule type" value="Genomic_DNA"/>
</dbReference>
<evidence type="ECO:0000259" key="8">
    <source>
        <dbReference type="PROSITE" id="PS50128"/>
    </source>
</evidence>
<sequence>MANTDEKPAGLIYPPTDVKTIVDKTAEHVARSGEAFQQLIREKYEGNARFSFIYPNDPYYPYYEYMVHQFKSGKIGAANDAKSDVVPPSDAMETDTVDRIDGGDTSEGNGPQKPESQRFVSAMPAVSAQDLDVIKLTAQFVARNGHQFMTGLAQREASNYQFDFLSPSHSLFGYFRQLVDQYTLVFSPPEELEERVQNDARDKYQILERAKHRMEWIAFEKEERKQKTKEAEREKEAFLSVDWHDFAIVGAVEFVEEDAHIDLPPPLRLQDLKSMSLADKHKASLGGAPGAPVSVAGARVPAATVTTASAAPHVKPVPQVTDGRGDDDDDDDVEMDMEDDDDSDDIDAELEAERRSTTIQPLPSALGAGPMKIRKDYVPNLRRGPQIAKVMLRCQLCELEIPTDEFEEHIRVELIDPRWKEQRLVYERKIRDSNLIREGVDIAHFLKQLAEHRSDGSGMEKTDSETATGSKGSGSSKVVWDGHSSSAGLATRRARENITAEEHTAEMYRKRGMADPRDPSLNIGPQLPHPAAKRRKH</sequence>
<name>A0A9W8CX32_9FUNG</name>
<feature type="compositionally biased region" description="Acidic residues" evidence="7">
    <location>
        <begin position="325"/>
        <end position="344"/>
    </location>
</feature>
<dbReference type="PANTHER" id="PTHR15316">
    <property type="entry name" value="SPLICEOSOME ASSOCIATED PROTEIN 114/SWAP SPLICING FACTOR-RELATED"/>
    <property type="match status" value="1"/>
</dbReference>
<dbReference type="Pfam" id="PF12230">
    <property type="entry name" value="PRP21_like_P"/>
    <property type="match status" value="1"/>
</dbReference>
<keyword evidence="6" id="KW-0539">Nucleus</keyword>
<organism evidence="9 10">
    <name type="scientific">Coemansia biformis</name>
    <dbReference type="NCBI Taxonomy" id="1286918"/>
    <lineage>
        <taxon>Eukaryota</taxon>
        <taxon>Fungi</taxon>
        <taxon>Fungi incertae sedis</taxon>
        <taxon>Zoopagomycota</taxon>
        <taxon>Kickxellomycotina</taxon>
        <taxon>Kickxellomycetes</taxon>
        <taxon>Kickxellales</taxon>
        <taxon>Kickxellaceae</taxon>
        <taxon>Coemansia</taxon>
    </lineage>
</organism>
<dbReference type="SMART" id="SM00648">
    <property type="entry name" value="SWAP"/>
    <property type="match status" value="2"/>
</dbReference>
<feature type="compositionally biased region" description="Basic and acidic residues" evidence="7">
    <location>
        <begin position="452"/>
        <end position="464"/>
    </location>
</feature>
<comment type="subcellular location">
    <subcellularLocation>
        <location evidence="1">Nucleus</location>
    </subcellularLocation>
</comment>
<keyword evidence="2" id="KW-0507">mRNA processing</keyword>
<dbReference type="InterPro" id="IPR000061">
    <property type="entry name" value="Surp"/>
</dbReference>
<feature type="domain" description="SURP motif" evidence="8">
    <location>
        <begin position="133"/>
        <end position="175"/>
    </location>
</feature>
<evidence type="ECO:0000256" key="6">
    <source>
        <dbReference type="ARBA" id="ARBA00023242"/>
    </source>
</evidence>
<dbReference type="GO" id="GO:0003723">
    <property type="term" value="F:RNA binding"/>
    <property type="evidence" value="ECO:0007669"/>
    <property type="project" value="InterPro"/>
</dbReference>
<protein>
    <submittedName>
        <fullName evidence="9">SF3a splicing factor complex subunit</fullName>
    </submittedName>
</protein>
<dbReference type="PANTHER" id="PTHR15316:SF1">
    <property type="entry name" value="SPLICING FACTOR 3A SUBUNIT 1"/>
    <property type="match status" value="1"/>
</dbReference>
<evidence type="ECO:0000256" key="5">
    <source>
        <dbReference type="ARBA" id="ARBA00023187"/>
    </source>
</evidence>
<comment type="caution">
    <text evidence="9">The sequence shown here is derived from an EMBL/GenBank/DDBJ whole genome shotgun (WGS) entry which is preliminary data.</text>
</comment>
<feature type="region of interest" description="Disordered" evidence="7">
    <location>
        <begin position="307"/>
        <end position="344"/>
    </location>
</feature>
<feature type="domain" description="SURP motif" evidence="8">
    <location>
        <begin position="21"/>
        <end position="63"/>
    </location>
</feature>
<dbReference type="FunFam" id="1.10.10.790:FF:000001">
    <property type="entry name" value="Splicing factor 3a, subunit 1"/>
    <property type="match status" value="1"/>
</dbReference>
<keyword evidence="4" id="KW-0677">Repeat</keyword>
<dbReference type="Pfam" id="PF01805">
    <property type="entry name" value="Surp"/>
    <property type="match status" value="2"/>
</dbReference>
<evidence type="ECO:0000256" key="3">
    <source>
        <dbReference type="ARBA" id="ARBA00022728"/>
    </source>
</evidence>
<proteinExistence type="predicted"/>
<dbReference type="GO" id="GO:0045292">
    <property type="term" value="P:mRNA cis splicing, via spliceosome"/>
    <property type="evidence" value="ECO:0007669"/>
    <property type="project" value="InterPro"/>
</dbReference>
<feature type="region of interest" description="Disordered" evidence="7">
    <location>
        <begin position="81"/>
        <end position="116"/>
    </location>
</feature>
<evidence type="ECO:0000256" key="7">
    <source>
        <dbReference type="SAM" id="MobiDB-lite"/>
    </source>
</evidence>
<dbReference type="InterPro" id="IPR035967">
    <property type="entry name" value="SWAP/Surp_sf"/>
</dbReference>
<feature type="compositionally biased region" description="Basic and acidic residues" evidence="7">
    <location>
        <begin position="493"/>
        <end position="518"/>
    </location>
</feature>
<keyword evidence="10" id="KW-1185">Reference proteome</keyword>
<evidence type="ECO:0000313" key="9">
    <source>
        <dbReference type="EMBL" id="KAJ1726804.1"/>
    </source>
</evidence>
<dbReference type="Gene3D" id="1.10.10.790">
    <property type="entry name" value="Surp module"/>
    <property type="match status" value="2"/>
</dbReference>
<dbReference type="GO" id="GO:0005686">
    <property type="term" value="C:U2 snRNP"/>
    <property type="evidence" value="ECO:0007669"/>
    <property type="project" value="TreeGrafter"/>
</dbReference>
<dbReference type="SUPFAM" id="SSF109905">
    <property type="entry name" value="Surp module (SWAP domain)"/>
    <property type="match status" value="2"/>
</dbReference>
<dbReference type="InterPro" id="IPR045146">
    <property type="entry name" value="SF3A1"/>
</dbReference>
<dbReference type="AlphaFoldDB" id="A0A9W8CX32"/>
<dbReference type="InterPro" id="IPR022030">
    <property type="entry name" value="SF3A1_dom"/>
</dbReference>
<dbReference type="Proteomes" id="UP001143981">
    <property type="component" value="Unassembled WGS sequence"/>
</dbReference>
<dbReference type="OrthoDB" id="447637at2759"/>
<gene>
    <name evidence="9" type="primary">PRP21</name>
    <name evidence="9" type="ORF">LPJ61_004951</name>
</gene>
<feature type="region of interest" description="Disordered" evidence="7">
    <location>
        <begin position="452"/>
        <end position="537"/>
    </location>
</feature>
<keyword evidence="3" id="KW-0747">Spliceosome</keyword>
<accession>A0A9W8CX32</accession>
<reference evidence="9" key="1">
    <citation type="submission" date="2022-07" db="EMBL/GenBank/DDBJ databases">
        <title>Phylogenomic reconstructions and comparative analyses of Kickxellomycotina fungi.</title>
        <authorList>
            <person name="Reynolds N.K."/>
            <person name="Stajich J.E."/>
            <person name="Barry K."/>
            <person name="Grigoriev I.V."/>
            <person name="Crous P."/>
            <person name="Smith M.E."/>
        </authorList>
    </citation>
    <scope>NUCLEOTIDE SEQUENCE</scope>
    <source>
        <strain evidence="9">BCRC 34381</strain>
    </source>
</reference>
<dbReference type="PROSITE" id="PS50128">
    <property type="entry name" value="SURP"/>
    <property type="match status" value="2"/>
</dbReference>
<keyword evidence="5" id="KW-0508">mRNA splicing</keyword>
<evidence type="ECO:0000256" key="2">
    <source>
        <dbReference type="ARBA" id="ARBA00022664"/>
    </source>
</evidence>
<evidence type="ECO:0000313" key="10">
    <source>
        <dbReference type="Proteomes" id="UP001143981"/>
    </source>
</evidence>
<dbReference type="GO" id="GO:0071013">
    <property type="term" value="C:catalytic step 2 spliceosome"/>
    <property type="evidence" value="ECO:0007669"/>
    <property type="project" value="TreeGrafter"/>
</dbReference>
<dbReference type="GO" id="GO:0000381">
    <property type="term" value="P:regulation of alternative mRNA splicing, via spliceosome"/>
    <property type="evidence" value="ECO:0007669"/>
    <property type="project" value="TreeGrafter"/>
</dbReference>
<dbReference type="FunFam" id="1.10.10.790:FF:000002">
    <property type="entry name" value="Splicing factor 3A subunit 1"/>
    <property type="match status" value="1"/>
</dbReference>